<evidence type="ECO:0000256" key="2">
    <source>
        <dbReference type="SAM" id="Phobius"/>
    </source>
</evidence>
<evidence type="ECO:0000259" key="3">
    <source>
        <dbReference type="Pfam" id="PF04982"/>
    </source>
</evidence>
<keyword evidence="2" id="KW-0472">Membrane</keyword>
<dbReference type="InterPro" id="IPR058581">
    <property type="entry name" value="TM_HPP"/>
</dbReference>
<dbReference type="RefSeq" id="XP_012178001.1">
    <property type="nucleotide sequence ID" value="XM_012322611.1"/>
</dbReference>
<keyword evidence="2" id="KW-1133">Transmembrane helix</keyword>
<dbReference type="AlphaFoldDB" id="J4G0K4"/>
<proteinExistence type="predicted"/>
<sequence>MSATTHRLARYPTWLTHWLGYRATPHHKVPEPLVWMWSWIAAFGGLSVLQALFGHSKYFIDRKVPPVVASYGASCVLIYGAIEAPLAQPRAFIGGHFIAGLIGLCITKLFSLSPHFESLRWLAAALSTPTAIVAMQITGTTHPPAGATALLPAIDDTVWAMSWYYLPVILLSCALFLAIALLLNNIQRRYPMYWFKPVVAIPAKPEPALGAPDDDAPSTTSNEEASVAAPAPEKTGPEAV</sequence>
<gene>
    <name evidence="4" type="ORF">FIBRA_00723</name>
</gene>
<dbReference type="Proteomes" id="UP000006352">
    <property type="component" value="Unassembled WGS sequence"/>
</dbReference>
<dbReference type="GeneID" id="24093629"/>
<dbReference type="PANTHER" id="PTHR33741">
    <property type="entry name" value="TRANSMEMBRANE PROTEIN DDB_G0269096-RELATED"/>
    <property type="match status" value="1"/>
</dbReference>
<feature type="domain" description="HPP transmembrane region" evidence="3">
    <location>
        <begin position="30"/>
        <end position="191"/>
    </location>
</feature>
<organism evidence="4 5">
    <name type="scientific">Fibroporia radiculosa</name>
    <dbReference type="NCBI Taxonomy" id="599839"/>
    <lineage>
        <taxon>Eukaryota</taxon>
        <taxon>Fungi</taxon>
        <taxon>Dikarya</taxon>
        <taxon>Basidiomycota</taxon>
        <taxon>Agaricomycotina</taxon>
        <taxon>Agaricomycetes</taxon>
        <taxon>Polyporales</taxon>
        <taxon>Fibroporiaceae</taxon>
        <taxon>Fibroporia</taxon>
    </lineage>
</organism>
<dbReference type="HOGENOM" id="CLU_040397_0_2_1"/>
<feature type="transmembrane region" description="Helical" evidence="2">
    <location>
        <begin position="64"/>
        <end position="82"/>
    </location>
</feature>
<feature type="transmembrane region" description="Helical" evidence="2">
    <location>
        <begin position="122"/>
        <end position="142"/>
    </location>
</feature>
<accession>J4G0K4</accession>
<dbReference type="InParanoid" id="J4G0K4"/>
<feature type="transmembrane region" description="Helical" evidence="2">
    <location>
        <begin position="34"/>
        <end position="52"/>
    </location>
</feature>
<evidence type="ECO:0000313" key="4">
    <source>
        <dbReference type="EMBL" id="CCL98718.1"/>
    </source>
</evidence>
<dbReference type="InterPro" id="IPR007065">
    <property type="entry name" value="HPP"/>
</dbReference>
<keyword evidence="5" id="KW-1185">Reference proteome</keyword>
<dbReference type="STRING" id="599839.J4G0K4"/>
<dbReference type="Pfam" id="PF04982">
    <property type="entry name" value="TM_HPP"/>
    <property type="match status" value="1"/>
</dbReference>
<dbReference type="PANTHER" id="PTHR33741:SF5">
    <property type="entry name" value="TRANSMEMBRANE PROTEIN DDB_G0269096-RELATED"/>
    <property type="match status" value="1"/>
</dbReference>
<dbReference type="OrthoDB" id="2016548at2759"/>
<protein>
    <recommendedName>
        <fullName evidence="3">HPP transmembrane region domain-containing protein</fullName>
    </recommendedName>
</protein>
<evidence type="ECO:0000313" key="5">
    <source>
        <dbReference type="Proteomes" id="UP000006352"/>
    </source>
</evidence>
<keyword evidence="2" id="KW-0812">Transmembrane</keyword>
<dbReference type="EMBL" id="HE796897">
    <property type="protein sequence ID" value="CCL98718.1"/>
    <property type="molecule type" value="Genomic_DNA"/>
</dbReference>
<evidence type="ECO:0000256" key="1">
    <source>
        <dbReference type="SAM" id="MobiDB-lite"/>
    </source>
</evidence>
<feature type="transmembrane region" description="Helical" evidence="2">
    <location>
        <begin position="162"/>
        <end position="183"/>
    </location>
</feature>
<feature type="region of interest" description="Disordered" evidence="1">
    <location>
        <begin position="206"/>
        <end position="240"/>
    </location>
</feature>
<feature type="transmembrane region" description="Helical" evidence="2">
    <location>
        <begin position="88"/>
        <end position="110"/>
    </location>
</feature>
<name>J4G0K4_9APHY</name>
<reference evidence="4 5" key="1">
    <citation type="journal article" date="2012" name="Appl. Environ. Microbiol.">
        <title>Short-read sequencing for genomic analysis of the brown rot fungus Fibroporia radiculosa.</title>
        <authorList>
            <person name="Tang J.D."/>
            <person name="Perkins A.D."/>
            <person name="Sonstegard T.S."/>
            <person name="Schroeder S.G."/>
            <person name="Burgess S.C."/>
            <person name="Diehl S.V."/>
        </authorList>
    </citation>
    <scope>NUCLEOTIDE SEQUENCE [LARGE SCALE GENOMIC DNA]</scope>
    <source>
        <strain evidence="4 5">TFFH 294</strain>
    </source>
</reference>